<protein>
    <recommendedName>
        <fullName evidence="6">JmjC domain-containing protein</fullName>
    </recommendedName>
</protein>
<feature type="domain" description="JmjC" evidence="6">
    <location>
        <begin position="97"/>
        <end position="251"/>
    </location>
</feature>
<evidence type="ECO:0000256" key="5">
    <source>
        <dbReference type="ARBA" id="ARBA00023163"/>
    </source>
</evidence>
<reference evidence="7 8" key="1">
    <citation type="journal article" date="2011" name="Proc. Natl. Acad. Sci. U.S.A.">
        <title>Niche of harmful alga Aureococcus anophagefferens revealed through ecogenomics.</title>
        <authorList>
            <person name="Gobler C.J."/>
            <person name="Berry D.L."/>
            <person name="Dyhrman S.T."/>
            <person name="Wilhelm S.W."/>
            <person name="Salamov A."/>
            <person name="Lobanov A.V."/>
            <person name="Zhang Y."/>
            <person name="Collier J.L."/>
            <person name="Wurch L.L."/>
            <person name="Kustka A.B."/>
            <person name="Dill B.D."/>
            <person name="Shah M."/>
            <person name="VerBerkmoes N.C."/>
            <person name="Kuo A."/>
            <person name="Terry A."/>
            <person name="Pangilinan J."/>
            <person name="Lindquist E.A."/>
            <person name="Lucas S."/>
            <person name="Paulsen I.T."/>
            <person name="Hattenrath-Lehmann T.K."/>
            <person name="Talmage S.C."/>
            <person name="Walker E.A."/>
            <person name="Koch F."/>
            <person name="Burson A.M."/>
            <person name="Marcoval M.A."/>
            <person name="Tang Y.Z."/>
            <person name="Lecleir G.R."/>
            <person name="Coyne K.J."/>
            <person name="Berg G.M."/>
            <person name="Bertrand E.M."/>
            <person name="Saito M.A."/>
            <person name="Gladyshev V.N."/>
            <person name="Grigoriev I.V."/>
        </authorList>
    </citation>
    <scope>NUCLEOTIDE SEQUENCE [LARGE SCALE GENOMIC DNA]</scope>
    <source>
        <strain evidence="8">CCMP 1984</strain>
    </source>
</reference>
<proteinExistence type="predicted"/>
<dbReference type="AlphaFoldDB" id="F0XX68"/>
<evidence type="ECO:0000256" key="4">
    <source>
        <dbReference type="ARBA" id="ARBA00023015"/>
    </source>
</evidence>
<keyword evidence="5" id="KW-0804">Transcription</keyword>
<dbReference type="eggNOG" id="KOG1633">
    <property type="taxonomic scope" value="Eukaryota"/>
</dbReference>
<dbReference type="PANTHER" id="PTHR23123">
    <property type="entry name" value="PHD/F-BOX CONTAINING PROTEIN"/>
    <property type="match status" value="1"/>
</dbReference>
<dbReference type="GeneID" id="20222376"/>
<dbReference type="InterPro" id="IPR050690">
    <property type="entry name" value="JHDM1_Histone_Demethylase"/>
</dbReference>
<dbReference type="InterPro" id="IPR003347">
    <property type="entry name" value="JmjC_dom"/>
</dbReference>
<organism evidence="8">
    <name type="scientific">Aureococcus anophagefferens</name>
    <name type="common">Harmful bloom alga</name>
    <dbReference type="NCBI Taxonomy" id="44056"/>
    <lineage>
        <taxon>Eukaryota</taxon>
        <taxon>Sar</taxon>
        <taxon>Stramenopiles</taxon>
        <taxon>Ochrophyta</taxon>
        <taxon>Pelagophyceae</taxon>
        <taxon>Pelagomonadales</taxon>
        <taxon>Pelagomonadaceae</taxon>
        <taxon>Aureococcus</taxon>
    </lineage>
</organism>
<dbReference type="PROSITE" id="PS51184">
    <property type="entry name" value="JMJC"/>
    <property type="match status" value="1"/>
</dbReference>
<evidence type="ECO:0000256" key="2">
    <source>
        <dbReference type="ARBA" id="ARBA00023002"/>
    </source>
</evidence>
<dbReference type="SMART" id="SM00558">
    <property type="entry name" value="JmjC"/>
    <property type="match status" value="1"/>
</dbReference>
<dbReference type="SUPFAM" id="SSF51197">
    <property type="entry name" value="Clavaminate synthase-like"/>
    <property type="match status" value="1"/>
</dbReference>
<dbReference type="GO" id="GO:0046872">
    <property type="term" value="F:metal ion binding"/>
    <property type="evidence" value="ECO:0007669"/>
    <property type="project" value="UniProtKB-KW"/>
</dbReference>
<dbReference type="EMBL" id="GL833120">
    <property type="protein sequence ID" value="EGB13194.1"/>
    <property type="molecule type" value="Genomic_DNA"/>
</dbReference>
<dbReference type="GO" id="GO:0016491">
    <property type="term" value="F:oxidoreductase activity"/>
    <property type="evidence" value="ECO:0007669"/>
    <property type="project" value="UniProtKB-KW"/>
</dbReference>
<dbReference type="KEGG" id="aaf:AURANDRAFT_5428"/>
<evidence type="ECO:0000313" key="7">
    <source>
        <dbReference type="EMBL" id="EGB13194.1"/>
    </source>
</evidence>
<dbReference type="Proteomes" id="UP000002729">
    <property type="component" value="Unassembled WGS sequence"/>
</dbReference>
<evidence type="ECO:0000256" key="3">
    <source>
        <dbReference type="ARBA" id="ARBA00023004"/>
    </source>
</evidence>
<keyword evidence="4" id="KW-0805">Transcription regulation</keyword>
<dbReference type="OrthoDB" id="5876800at2759"/>
<dbReference type="RefSeq" id="XP_009032109.1">
    <property type="nucleotide sequence ID" value="XM_009033861.1"/>
</dbReference>
<name>F0XX68_AURAN</name>
<keyword evidence="3" id="KW-0408">Iron</keyword>
<evidence type="ECO:0000313" key="8">
    <source>
        <dbReference type="Proteomes" id="UP000002729"/>
    </source>
</evidence>
<evidence type="ECO:0000259" key="6">
    <source>
        <dbReference type="PROSITE" id="PS51184"/>
    </source>
</evidence>
<gene>
    <name evidence="7" type="ORF">AURANDRAFT_5428</name>
</gene>
<dbReference type="Gene3D" id="2.60.120.650">
    <property type="entry name" value="Cupin"/>
    <property type="match status" value="1"/>
</dbReference>
<keyword evidence="1" id="KW-0479">Metal-binding</keyword>
<accession>F0XX68</accession>
<feature type="non-terminal residue" evidence="7">
    <location>
        <position position="254"/>
    </location>
</feature>
<dbReference type="InParanoid" id="F0XX68"/>
<feature type="non-terminal residue" evidence="7">
    <location>
        <position position="1"/>
    </location>
</feature>
<sequence>VDGADVDGAYCVDRDALRAPMLLRGGAAACGMRLPGGENFGVDDVALLVGPEATVPVIDVAEQEQQGRDWTLGEWASYFARKEAGAHKVLNVLSLEIGGTRLGDAVAAPRFVRDLDWIDCTPADERPKVQKYCLMSAGGSFTDWHVDMGGSSVWYHVVSGEKRFWCAAPTEENLTAYARWISSRDQSATWFGDCVGADQVAYFALGPGMTLSLPSGWLHAVYTPEDSLVFGGNYLHTLAARTQFAIFDVEKACR</sequence>
<keyword evidence="2" id="KW-0560">Oxidoreductase</keyword>
<evidence type="ECO:0000256" key="1">
    <source>
        <dbReference type="ARBA" id="ARBA00022723"/>
    </source>
</evidence>
<keyword evidence="8" id="KW-1185">Reference proteome</keyword>